<organism evidence="2 3">
    <name type="scientific">Georgenia satyanarayanai</name>
    <dbReference type="NCBI Taxonomy" id="860221"/>
    <lineage>
        <taxon>Bacteria</taxon>
        <taxon>Bacillati</taxon>
        <taxon>Actinomycetota</taxon>
        <taxon>Actinomycetes</taxon>
        <taxon>Micrococcales</taxon>
        <taxon>Bogoriellaceae</taxon>
        <taxon>Georgenia</taxon>
    </lineage>
</organism>
<dbReference type="EMBL" id="UETB01000004">
    <property type="protein sequence ID" value="SSA40351.1"/>
    <property type="molecule type" value="Genomic_DNA"/>
</dbReference>
<evidence type="ECO:0008006" key="4">
    <source>
        <dbReference type="Google" id="ProtNLM"/>
    </source>
</evidence>
<reference evidence="2 3" key="1">
    <citation type="submission" date="2016-10" db="EMBL/GenBank/DDBJ databases">
        <authorList>
            <person name="Cai Z."/>
        </authorList>
    </citation>
    <scope>NUCLEOTIDE SEQUENCE [LARGE SCALE GENOMIC DNA]</scope>
    <source>
        <strain evidence="2 3">CGMCC 1.10826</strain>
    </source>
</reference>
<name>A0A2Y9A7D7_9MICO</name>
<evidence type="ECO:0000256" key="1">
    <source>
        <dbReference type="SAM" id="MobiDB-lite"/>
    </source>
</evidence>
<gene>
    <name evidence="2" type="ORF">SAMN05216184_10487</name>
</gene>
<accession>A0A2Y9A7D7</accession>
<dbReference type="AlphaFoldDB" id="A0A2Y9A7D7"/>
<evidence type="ECO:0000313" key="3">
    <source>
        <dbReference type="Proteomes" id="UP000250222"/>
    </source>
</evidence>
<protein>
    <recommendedName>
        <fullName evidence="4">N-acetylmuramoyl-L-alanine amidase</fullName>
    </recommendedName>
</protein>
<keyword evidence="3" id="KW-1185">Reference proteome</keyword>
<evidence type="ECO:0000313" key="2">
    <source>
        <dbReference type="EMBL" id="SSA40351.1"/>
    </source>
</evidence>
<dbReference type="Proteomes" id="UP000250222">
    <property type="component" value="Unassembled WGS sequence"/>
</dbReference>
<proteinExistence type="predicted"/>
<sequence length="330" mass="35862">MGWLTKDQAVAEARRLKKHLERHGVKVSIELQRGAGDSGYWGHDWHRAEMSHHVVSRRSQGTTPLLFLVKKGRPDVPGPLCNGYMGFDGVYRIITMGLANHPGPGGPITVDGITIPRDDGRYYTWGTEFEGGLDDADWPPGFRAKMGAANAGIIDWLSERHGGRVTDDAHMEHSTWARPKGRKSDRRGYSRADGIAEIKAARRGTTPTVQEDDVTTKAQMDEINRWIENIHADIKETLPGLVADAVANYTTKSEKFSLFSLARFGYHAAAATNAALPGIAARVGAPVNTDTLAAALAEELAEKLEGSISSEVVKDAVRSVFADAANPQEA</sequence>
<feature type="region of interest" description="Disordered" evidence="1">
    <location>
        <begin position="168"/>
        <end position="189"/>
    </location>
</feature>
<dbReference type="RefSeq" id="WP_110852018.1">
    <property type="nucleotide sequence ID" value="NZ_QKLZ01000004.1"/>
</dbReference>
<dbReference type="OrthoDB" id="5178799at2"/>